<feature type="transmembrane region" description="Helical" evidence="4">
    <location>
        <begin position="344"/>
        <end position="367"/>
    </location>
</feature>
<evidence type="ECO:0000256" key="1">
    <source>
        <dbReference type="ARBA" id="ARBA00022679"/>
    </source>
</evidence>
<dbReference type="InterPro" id="IPR036890">
    <property type="entry name" value="HATPase_C_sf"/>
</dbReference>
<keyword evidence="4" id="KW-0472">Membrane</keyword>
<keyword evidence="3" id="KW-0902">Two-component regulatory system</keyword>
<sequence>MTMRLRIQLCLMGVVALGGFMLWLALSLPITQAQWRADHRLLWLSPNQPPTEVTAFQTDTQRWLARPEWVIEEPDLMGTFTRYNALIAEVGALHDVLQQTGIRVVLTSGEKVELAPETRQLTDLPWLFWLQWSCALIALAICGVVWSVKPSDLALRLFTATGIGYAMSAIAASVYSTRELFIDGTLWRVLSFFNHTGAMIFVVALSGLLWVYPKRLPKHTTMVRVFVLIGGLSVINNIGQWINNIGIAFHAWILLIFTAGLVGTIWQWFRTRQSPAERAILRWLQLSLIAGTVFFTAFMLVPMAYGETPTTSQGLLLSTFLFLYIGVAFGVLRYRLFALEQWSLYLWSWTLGGLAVIALDLVLIWLLSLTPSASLAVSAAVIGWLYFPARQWVWRRLGLNGAQLKADWMNKALPELLRAEAPTQLEPALVAALQQVFVPLEQQRGDAELAQEIGAAGTIIKASGEWLWVHDARLTQPIGMRLPNRGARLFNQDDVRAAHYILRLFDLVYQAHEARDHGAAGERQRIRRDLHDDLGARLLTLLHATEGETRTLVRDTMQDMRALIRAMDPEPHSLTESADEWEREARQRCQERGIQLDWVADMAEHAMELSPLMYSHLGRVLREAVNNALKHAQTRTLAVKISGAAKGLDIQIDNDGVAEAETERTGRGLSIMRERVAALGGTFTAQCEGDLWRVHVSVP</sequence>
<name>A0ABV7ZX66_9GAMM</name>
<dbReference type="InterPro" id="IPR050482">
    <property type="entry name" value="Sensor_HK_TwoCompSys"/>
</dbReference>
<keyword evidence="7" id="KW-1185">Reference proteome</keyword>
<evidence type="ECO:0000256" key="4">
    <source>
        <dbReference type="SAM" id="Phobius"/>
    </source>
</evidence>
<protein>
    <submittedName>
        <fullName evidence="6">Sensor histidine kinase</fullName>
    </submittedName>
</protein>
<reference evidence="7" key="1">
    <citation type="journal article" date="2019" name="Int. J. Syst. Evol. Microbiol.">
        <title>The Global Catalogue of Microorganisms (GCM) 10K type strain sequencing project: providing services to taxonomists for standard genome sequencing and annotation.</title>
        <authorList>
            <consortium name="The Broad Institute Genomics Platform"/>
            <consortium name="The Broad Institute Genome Sequencing Center for Infectious Disease"/>
            <person name="Wu L."/>
            <person name="Ma J."/>
        </authorList>
    </citation>
    <scope>NUCLEOTIDE SEQUENCE [LARGE SCALE GENOMIC DNA]</scope>
    <source>
        <strain evidence="7">IBRC 10765</strain>
    </source>
</reference>
<feature type="transmembrane region" description="Helical" evidence="4">
    <location>
        <begin position="192"/>
        <end position="211"/>
    </location>
</feature>
<dbReference type="RefSeq" id="WP_380695241.1">
    <property type="nucleotide sequence ID" value="NZ_JBHRYR010000003.1"/>
</dbReference>
<evidence type="ECO:0000313" key="6">
    <source>
        <dbReference type="EMBL" id="MFC3852741.1"/>
    </source>
</evidence>
<feature type="transmembrane region" description="Helical" evidence="4">
    <location>
        <begin position="126"/>
        <end position="146"/>
    </location>
</feature>
<comment type="caution">
    <text evidence="6">The sequence shown here is derived from an EMBL/GenBank/DDBJ whole genome shotgun (WGS) entry which is preliminary data.</text>
</comment>
<evidence type="ECO:0000256" key="2">
    <source>
        <dbReference type="ARBA" id="ARBA00022777"/>
    </source>
</evidence>
<dbReference type="Gene3D" id="3.30.565.10">
    <property type="entry name" value="Histidine kinase-like ATPase, C-terminal domain"/>
    <property type="match status" value="1"/>
</dbReference>
<keyword evidence="1" id="KW-0808">Transferase</keyword>
<gene>
    <name evidence="6" type="ORF">ACFOOG_07845</name>
</gene>
<evidence type="ECO:0000259" key="5">
    <source>
        <dbReference type="Pfam" id="PF02518"/>
    </source>
</evidence>
<feature type="domain" description="Histidine kinase/HSP90-like ATPase" evidence="5">
    <location>
        <begin position="616"/>
        <end position="687"/>
    </location>
</feature>
<keyword evidence="4" id="KW-0812">Transmembrane</keyword>
<dbReference type="EMBL" id="JBHRYR010000003">
    <property type="protein sequence ID" value="MFC3852741.1"/>
    <property type="molecule type" value="Genomic_DNA"/>
</dbReference>
<evidence type="ECO:0000313" key="7">
    <source>
        <dbReference type="Proteomes" id="UP001595617"/>
    </source>
</evidence>
<dbReference type="CDD" id="cd16917">
    <property type="entry name" value="HATPase_UhpB-NarQ-NarX-like"/>
    <property type="match status" value="1"/>
</dbReference>
<feature type="transmembrane region" description="Helical" evidence="4">
    <location>
        <begin position="223"/>
        <end position="242"/>
    </location>
</feature>
<dbReference type="Proteomes" id="UP001595617">
    <property type="component" value="Unassembled WGS sequence"/>
</dbReference>
<dbReference type="GO" id="GO:0016301">
    <property type="term" value="F:kinase activity"/>
    <property type="evidence" value="ECO:0007669"/>
    <property type="project" value="UniProtKB-KW"/>
</dbReference>
<feature type="transmembrane region" description="Helical" evidence="4">
    <location>
        <begin position="248"/>
        <end position="269"/>
    </location>
</feature>
<feature type="transmembrane region" description="Helical" evidence="4">
    <location>
        <begin position="281"/>
        <end position="301"/>
    </location>
</feature>
<dbReference type="InterPro" id="IPR003594">
    <property type="entry name" value="HATPase_dom"/>
</dbReference>
<keyword evidence="2 6" id="KW-0418">Kinase</keyword>
<dbReference type="SUPFAM" id="SSF55874">
    <property type="entry name" value="ATPase domain of HSP90 chaperone/DNA topoisomerase II/histidine kinase"/>
    <property type="match status" value="1"/>
</dbReference>
<accession>A0ABV7ZX66</accession>
<feature type="transmembrane region" description="Helical" evidence="4">
    <location>
        <begin position="313"/>
        <end position="332"/>
    </location>
</feature>
<keyword evidence="4" id="KW-1133">Transmembrane helix</keyword>
<feature type="transmembrane region" description="Helical" evidence="4">
    <location>
        <begin position="153"/>
        <end position="172"/>
    </location>
</feature>
<dbReference type="Pfam" id="PF02518">
    <property type="entry name" value="HATPase_c"/>
    <property type="match status" value="1"/>
</dbReference>
<organism evidence="6 7">
    <name type="scientific">Saccharospirillum mangrovi</name>
    <dbReference type="NCBI Taxonomy" id="2161747"/>
    <lineage>
        <taxon>Bacteria</taxon>
        <taxon>Pseudomonadati</taxon>
        <taxon>Pseudomonadota</taxon>
        <taxon>Gammaproteobacteria</taxon>
        <taxon>Oceanospirillales</taxon>
        <taxon>Saccharospirillaceae</taxon>
        <taxon>Saccharospirillum</taxon>
    </lineage>
</organism>
<evidence type="ECO:0000256" key="3">
    <source>
        <dbReference type="ARBA" id="ARBA00023012"/>
    </source>
</evidence>
<dbReference type="PANTHER" id="PTHR24421">
    <property type="entry name" value="NITRATE/NITRITE SENSOR PROTEIN NARX-RELATED"/>
    <property type="match status" value="1"/>
</dbReference>
<proteinExistence type="predicted"/>